<sequence length="548" mass="61172">MMELCKEVELSFSLENDSPVPARFAASVEQFPEKWQTFEPVTEKMRVAELYHELHLPPKFRPLKISMSKTSGSVRHKERVVITLRVVGSMWGKFHDHLCLKFDHGQDYRIPLSFHIMSSPIRFLHNVAGSKEPPLLRFKAHTVGSPPEYRQLTVQNIVPYDLEVDWITAMRSEEKDDRFGVEIDIQKLPYLVNTEMLSAGIPSLGGVPCDKEFSVYPRRLVVPASSTAVVTVKFFPPAEASELTEFDGFLIGQARVKNRVAKGVGEPWLNGSYAPVVKMALRAELISFRLTVSSSPEPSLTLAAPEVLFRCDNDPPFWLSPLSLVNRSSALMQFGLSVPYPFAMQSVVCKEASGATAMETDAKDGTYSLSPQNVAEIGLTFDMPTSQFATVLRKHVEKNRYQNLEIRSDLGIWNSSLEEPQFVALRATIVLPFVKLSRTEIDFTVSRVQQPYERVFYLSNGTKSACPWKLHFDGGPSMFGLSETEGVLPASEDMKDVTRAITVTYIPVLLGDHEAVVVCSGLLGAEMARIRLRGSAVLDFGKSHVPLL</sequence>
<dbReference type="Gene3D" id="2.60.40.10">
    <property type="entry name" value="Immunoglobulins"/>
    <property type="match status" value="1"/>
</dbReference>
<dbReference type="InterPro" id="IPR013783">
    <property type="entry name" value="Ig-like_fold"/>
</dbReference>
<organism evidence="1 2">
    <name type="scientific">Ramazzottius varieornatus</name>
    <name type="common">Water bear</name>
    <name type="synonym">Tardigrade</name>
    <dbReference type="NCBI Taxonomy" id="947166"/>
    <lineage>
        <taxon>Eukaryota</taxon>
        <taxon>Metazoa</taxon>
        <taxon>Ecdysozoa</taxon>
        <taxon>Tardigrada</taxon>
        <taxon>Eutardigrada</taxon>
        <taxon>Parachela</taxon>
        <taxon>Hypsibioidea</taxon>
        <taxon>Ramazzottiidae</taxon>
        <taxon>Ramazzottius</taxon>
    </lineage>
</organism>
<comment type="caution">
    <text evidence="1">The sequence shown here is derived from an EMBL/GenBank/DDBJ whole genome shotgun (WGS) entry which is preliminary data.</text>
</comment>
<dbReference type="GO" id="GO:0008285">
    <property type="term" value="P:negative regulation of cell population proliferation"/>
    <property type="evidence" value="ECO:0007669"/>
    <property type="project" value="InterPro"/>
</dbReference>
<proteinExistence type="predicted"/>
<reference evidence="1 2" key="1">
    <citation type="journal article" date="2016" name="Nat. Commun.">
        <title>Extremotolerant tardigrade genome and improved radiotolerance of human cultured cells by tardigrade-unique protein.</title>
        <authorList>
            <person name="Hashimoto T."/>
            <person name="Horikawa D.D."/>
            <person name="Saito Y."/>
            <person name="Kuwahara H."/>
            <person name="Kozuka-Hata H."/>
            <person name="Shin-I T."/>
            <person name="Minakuchi Y."/>
            <person name="Ohishi K."/>
            <person name="Motoyama A."/>
            <person name="Aizu T."/>
            <person name="Enomoto A."/>
            <person name="Kondo K."/>
            <person name="Tanaka S."/>
            <person name="Hara Y."/>
            <person name="Koshikawa S."/>
            <person name="Sagara H."/>
            <person name="Miura T."/>
            <person name="Yokobori S."/>
            <person name="Miyagawa K."/>
            <person name="Suzuki Y."/>
            <person name="Kubo T."/>
            <person name="Oyama M."/>
            <person name="Kohara Y."/>
            <person name="Fujiyama A."/>
            <person name="Arakawa K."/>
            <person name="Katayama T."/>
            <person name="Toyoda A."/>
            <person name="Kunieda T."/>
        </authorList>
    </citation>
    <scope>NUCLEOTIDE SEQUENCE [LARGE SCALE GENOMIC DNA]</scope>
    <source>
        <strain evidence="1 2">YOKOZUNA-1</strain>
    </source>
</reference>
<dbReference type="InterPro" id="IPR033304">
    <property type="entry name" value="DLEC1"/>
</dbReference>
<dbReference type="STRING" id="947166.A0A1D1VFN8"/>
<dbReference type="GO" id="GO:0005929">
    <property type="term" value="C:cilium"/>
    <property type="evidence" value="ECO:0007669"/>
    <property type="project" value="TreeGrafter"/>
</dbReference>
<dbReference type="EMBL" id="BDGG01000005">
    <property type="protein sequence ID" value="GAU98882.1"/>
    <property type="molecule type" value="Genomic_DNA"/>
</dbReference>
<evidence type="ECO:0000313" key="2">
    <source>
        <dbReference type="Proteomes" id="UP000186922"/>
    </source>
</evidence>
<name>A0A1D1VFN8_RAMVA</name>
<keyword evidence="2" id="KW-1185">Reference proteome</keyword>
<evidence type="ECO:0000313" key="1">
    <source>
        <dbReference type="EMBL" id="GAU98882.1"/>
    </source>
</evidence>
<dbReference type="OrthoDB" id="2115465at2759"/>
<dbReference type="GO" id="GO:0005737">
    <property type="term" value="C:cytoplasm"/>
    <property type="evidence" value="ECO:0007669"/>
    <property type="project" value="TreeGrafter"/>
</dbReference>
<dbReference type="AlphaFoldDB" id="A0A1D1VFN8"/>
<accession>A0A1D1VFN8</accession>
<gene>
    <name evidence="1" type="primary">RvY_09965-1</name>
    <name evidence="1" type="synonym">RvY_09965.1</name>
    <name evidence="1" type="ORF">RvY_09965</name>
</gene>
<protein>
    <submittedName>
        <fullName evidence="1">Uncharacterized protein</fullName>
    </submittedName>
</protein>
<dbReference type="PANTHER" id="PTHR46348:SF1">
    <property type="entry name" value="DELETED IN LUNG AND ESOPHAGEAL CANCER PROTEIN 1"/>
    <property type="match status" value="1"/>
</dbReference>
<dbReference type="Proteomes" id="UP000186922">
    <property type="component" value="Unassembled WGS sequence"/>
</dbReference>
<dbReference type="GO" id="GO:0015631">
    <property type="term" value="F:tubulin binding"/>
    <property type="evidence" value="ECO:0007669"/>
    <property type="project" value="TreeGrafter"/>
</dbReference>
<dbReference type="PANTHER" id="PTHR46348">
    <property type="entry name" value="DELETED IN LUNG AND ESOPHAGEAL CANCER PROTEIN 1"/>
    <property type="match status" value="1"/>
</dbReference>